<dbReference type="Proteomes" id="UP001201980">
    <property type="component" value="Unassembled WGS sequence"/>
</dbReference>
<feature type="compositionally biased region" description="Low complexity" evidence="1">
    <location>
        <begin position="458"/>
        <end position="470"/>
    </location>
</feature>
<feature type="compositionally biased region" description="Polar residues" evidence="1">
    <location>
        <begin position="299"/>
        <end position="324"/>
    </location>
</feature>
<organism evidence="2 3">
    <name type="scientific">Zalerion maritima</name>
    <dbReference type="NCBI Taxonomy" id="339359"/>
    <lineage>
        <taxon>Eukaryota</taxon>
        <taxon>Fungi</taxon>
        <taxon>Dikarya</taxon>
        <taxon>Ascomycota</taxon>
        <taxon>Pezizomycotina</taxon>
        <taxon>Sordariomycetes</taxon>
        <taxon>Lulworthiomycetidae</taxon>
        <taxon>Lulworthiales</taxon>
        <taxon>Lulworthiaceae</taxon>
        <taxon>Zalerion</taxon>
    </lineage>
</organism>
<feature type="compositionally biased region" description="Polar residues" evidence="1">
    <location>
        <begin position="439"/>
        <end position="456"/>
    </location>
</feature>
<reference evidence="2" key="1">
    <citation type="submission" date="2022-07" db="EMBL/GenBank/DDBJ databases">
        <title>Draft genome sequence of Zalerion maritima ATCC 34329, a (micro)plastics degrading marine fungus.</title>
        <authorList>
            <person name="Paco A."/>
            <person name="Goncalves M.F.M."/>
            <person name="Rocha-Santos T.A.P."/>
            <person name="Alves A."/>
        </authorList>
    </citation>
    <scope>NUCLEOTIDE SEQUENCE</scope>
    <source>
        <strain evidence="2">ATCC 34329</strain>
    </source>
</reference>
<evidence type="ECO:0000313" key="3">
    <source>
        <dbReference type="Proteomes" id="UP001201980"/>
    </source>
</evidence>
<dbReference type="EMBL" id="JAKWBI020000332">
    <property type="protein sequence ID" value="KAJ2896433.1"/>
    <property type="molecule type" value="Genomic_DNA"/>
</dbReference>
<accession>A0AAD5RK48</accession>
<evidence type="ECO:0000256" key="1">
    <source>
        <dbReference type="SAM" id="MobiDB-lite"/>
    </source>
</evidence>
<name>A0AAD5RK48_9PEZI</name>
<dbReference type="AlphaFoldDB" id="A0AAD5RK48"/>
<sequence>MAFFEDPRLRQRWNEISYNAEAVTENAAAGIWTFSHNYISPCFASVSEAVESCLTPCLGEPEGRALRAAQRRRRDELDFDFYDDWERDEYGPEFDSGVGIRSGLLASWGGDSTDWDRLLAGTGSIRGRTGQDNVERTQPARKRGMSYGTRGLRRKVSGEQDDPTIIPSTAPLGFLSRLPWNIKRTLRYRPSAADLQEHLGTVRPRPDEMAPLLGGASDDEDGIAYRPTGRKRSGTAGSGDTSDSYRSRGDLFPSDGEGDEDAVPLDDDFTMPLDITTTNDQSSGKSRVSKGKRPANIKLSRTVSRTTIGSTHSKFSTGSRNISGLSVEAKTPSPRLDRKQSSEYLLPGDVDNHDHELERKLATAARLPIAQALAAKLEGEDQRGDISEYKPEKEHMADSPMAPSKPAVYEPTPEGFVLENDAEEEESGAEGYEADGDVSQLSQPDGSDMYSPTPQRRASISQVNSSAASSPRPEEQFIPARLPHFR</sequence>
<feature type="compositionally biased region" description="Basic and acidic residues" evidence="1">
    <location>
        <begin position="377"/>
        <end position="397"/>
    </location>
</feature>
<feature type="compositionally biased region" description="Acidic residues" evidence="1">
    <location>
        <begin position="256"/>
        <end position="269"/>
    </location>
</feature>
<evidence type="ECO:0000313" key="2">
    <source>
        <dbReference type="EMBL" id="KAJ2896433.1"/>
    </source>
</evidence>
<comment type="caution">
    <text evidence="2">The sequence shown here is derived from an EMBL/GenBank/DDBJ whole genome shotgun (WGS) entry which is preliminary data.</text>
</comment>
<proteinExistence type="predicted"/>
<protein>
    <submittedName>
        <fullName evidence="2">Uncharacterized protein</fullName>
    </submittedName>
</protein>
<feature type="region of interest" description="Disordered" evidence="1">
    <location>
        <begin position="197"/>
        <end position="350"/>
    </location>
</feature>
<feature type="compositionally biased region" description="Acidic residues" evidence="1">
    <location>
        <begin position="420"/>
        <end position="436"/>
    </location>
</feature>
<feature type="region of interest" description="Disordered" evidence="1">
    <location>
        <begin position="122"/>
        <end position="164"/>
    </location>
</feature>
<feature type="region of interest" description="Disordered" evidence="1">
    <location>
        <begin position="376"/>
        <end position="486"/>
    </location>
</feature>
<gene>
    <name evidence="2" type="ORF">MKZ38_005560</name>
</gene>
<keyword evidence="3" id="KW-1185">Reference proteome</keyword>